<dbReference type="Proteomes" id="UP000552757">
    <property type="component" value="Unassembled WGS sequence"/>
</dbReference>
<dbReference type="AlphaFoldDB" id="A0A7W6GPP4"/>
<feature type="domain" description="HTH araC/xylS-type" evidence="4">
    <location>
        <begin position="190"/>
        <end position="288"/>
    </location>
</feature>
<gene>
    <name evidence="5" type="ORF">GGR44_002423</name>
</gene>
<dbReference type="Gene3D" id="1.10.10.60">
    <property type="entry name" value="Homeodomain-like"/>
    <property type="match status" value="2"/>
</dbReference>
<dbReference type="PROSITE" id="PS01124">
    <property type="entry name" value="HTH_ARAC_FAMILY_2"/>
    <property type="match status" value="1"/>
</dbReference>
<dbReference type="InterPro" id="IPR050204">
    <property type="entry name" value="AraC_XylS_family_regulators"/>
</dbReference>
<keyword evidence="2" id="KW-0238">DNA-binding</keyword>
<dbReference type="EMBL" id="JACIEB010000005">
    <property type="protein sequence ID" value="MBB3982757.1"/>
    <property type="molecule type" value="Genomic_DNA"/>
</dbReference>
<protein>
    <submittedName>
        <fullName evidence="5">AraC family transcriptional regulator</fullName>
    </submittedName>
</protein>
<dbReference type="PROSITE" id="PS00041">
    <property type="entry name" value="HTH_ARAC_FAMILY_1"/>
    <property type="match status" value="1"/>
</dbReference>
<dbReference type="SUPFAM" id="SSF46689">
    <property type="entry name" value="Homeodomain-like"/>
    <property type="match status" value="2"/>
</dbReference>
<name>A0A7W6GPP4_9SPHN</name>
<reference evidence="5 6" key="1">
    <citation type="submission" date="2020-08" db="EMBL/GenBank/DDBJ databases">
        <title>Genomic Encyclopedia of Type Strains, Phase IV (KMG-IV): sequencing the most valuable type-strain genomes for metagenomic binning, comparative biology and taxonomic classification.</title>
        <authorList>
            <person name="Goeker M."/>
        </authorList>
    </citation>
    <scope>NUCLEOTIDE SEQUENCE [LARGE SCALE GENOMIC DNA]</scope>
    <source>
        <strain evidence="5 6">DSM 29348</strain>
    </source>
</reference>
<accession>A0A7W6GPP4</accession>
<evidence type="ECO:0000256" key="2">
    <source>
        <dbReference type="ARBA" id="ARBA00023125"/>
    </source>
</evidence>
<dbReference type="Pfam" id="PF12833">
    <property type="entry name" value="HTH_18"/>
    <property type="match status" value="1"/>
</dbReference>
<dbReference type="GO" id="GO:0003700">
    <property type="term" value="F:DNA-binding transcription factor activity"/>
    <property type="evidence" value="ECO:0007669"/>
    <property type="project" value="InterPro"/>
</dbReference>
<keyword evidence="3" id="KW-0804">Transcription</keyword>
<dbReference type="SMART" id="SM00342">
    <property type="entry name" value="HTH_ARAC"/>
    <property type="match status" value="1"/>
</dbReference>
<evidence type="ECO:0000313" key="5">
    <source>
        <dbReference type="EMBL" id="MBB3982757.1"/>
    </source>
</evidence>
<comment type="caution">
    <text evidence="5">The sequence shown here is derived from an EMBL/GenBank/DDBJ whole genome shotgun (WGS) entry which is preliminary data.</text>
</comment>
<proteinExistence type="predicted"/>
<organism evidence="5 6">
    <name type="scientific">Sphingobium fontiphilum</name>
    <dbReference type="NCBI Taxonomy" id="944425"/>
    <lineage>
        <taxon>Bacteria</taxon>
        <taxon>Pseudomonadati</taxon>
        <taxon>Pseudomonadota</taxon>
        <taxon>Alphaproteobacteria</taxon>
        <taxon>Sphingomonadales</taxon>
        <taxon>Sphingomonadaceae</taxon>
        <taxon>Sphingobium</taxon>
    </lineage>
</organism>
<dbReference type="InterPro" id="IPR018060">
    <property type="entry name" value="HTH_AraC"/>
</dbReference>
<dbReference type="InterPro" id="IPR009057">
    <property type="entry name" value="Homeodomain-like_sf"/>
</dbReference>
<dbReference type="InterPro" id="IPR020449">
    <property type="entry name" value="Tscrpt_reg_AraC-type_HTH"/>
</dbReference>
<dbReference type="GO" id="GO:0043565">
    <property type="term" value="F:sequence-specific DNA binding"/>
    <property type="evidence" value="ECO:0007669"/>
    <property type="project" value="InterPro"/>
</dbReference>
<dbReference type="PANTHER" id="PTHR46796">
    <property type="entry name" value="HTH-TYPE TRANSCRIPTIONAL ACTIVATOR RHAS-RELATED"/>
    <property type="match status" value="1"/>
</dbReference>
<sequence length="293" mass="32695">MPIRPESDWSDLNSDFVADFAILARFAAHDLTLDVRTYDWVRPTAGQLLPRRHYLDISLDGAMRRSVLRSERWAEPQYSGSVLYLPPNALYWGQPALERRKLLCMSFGDAFLENVFEDTNPLHHAIPQADIQNGALRRHLLAMAGELAAPGFAAGPLLEAMAIAATVELARWSQLIEDPATGTVLPHQARRIEECIRENLSSALSISDIGRACGMSTRNVARVFKQATGVSIGDFIARCRIDLAKDMLASDELRIKEVSWRCGFRSSSAFSAAFRAATGMTPRDYRMRRGMLQ</sequence>
<dbReference type="PANTHER" id="PTHR46796:SF6">
    <property type="entry name" value="ARAC SUBFAMILY"/>
    <property type="match status" value="1"/>
</dbReference>
<dbReference type="PRINTS" id="PR00032">
    <property type="entry name" value="HTHARAC"/>
</dbReference>
<evidence type="ECO:0000256" key="1">
    <source>
        <dbReference type="ARBA" id="ARBA00023015"/>
    </source>
</evidence>
<evidence type="ECO:0000259" key="4">
    <source>
        <dbReference type="PROSITE" id="PS01124"/>
    </source>
</evidence>
<dbReference type="RefSeq" id="WP_183955817.1">
    <property type="nucleotide sequence ID" value="NZ_JACIEB010000005.1"/>
</dbReference>
<keyword evidence="6" id="KW-1185">Reference proteome</keyword>
<evidence type="ECO:0000313" key="6">
    <source>
        <dbReference type="Proteomes" id="UP000552757"/>
    </source>
</evidence>
<dbReference type="InterPro" id="IPR018062">
    <property type="entry name" value="HTH_AraC-typ_CS"/>
</dbReference>
<keyword evidence="1" id="KW-0805">Transcription regulation</keyword>
<evidence type="ECO:0000256" key="3">
    <source>
        <dbReference type="ARBA" id="ARBA00023163"/>
    </source>
</evidence>